<gene>
    <name evidence="10" type="ORF">GCM10007112_22820</name>
    <name evidence="9" type="ORF">Vsou_03200</name>
</gene>
<dbReference type="Proteomes" id="UP000657075">
    <property type="component" value="Unassembled WGS sequence"/>
</dbReference>
<comment type="similarity">
    <text evidence="7">Belongs to the binding-protein-dependent transport system permease family.</text>
</comment>
<evidence type="ECO:0000313" key="10">
    <source>
        <dbReference type="EMBL" id="GGI85277.1"/>
    </source>
</evidence>
<dbReference type="RefSeq" id="WP_188604036.1">
    <property type="nucleotide sequence ID" value="NZ_AP026830.1"/>
</dbReference>
<reference evidence="10" key="1">
    <citation type="journal article" date="2014" name="Int. J. Syst. Evol. Microbiol.">
        <title>Complete genome sequence of Corynebacterium casei LMG S-19264T (=DSM 44701T), isolated from a smear-ripened cheese.</title>
        <authorList>
            <consortium name="US DOE Joint Genome Institute (JGI-PGF)"/>
            <person name="Walter F."/>
            <person name="Albersmeier A."/>
            <person name="Kalinowski J."/>
            <person name="Ruckert C."/>
        </authorList>
    </citation>
    <scope>NUCLEOTIDE SEQUENCE</scope>
    <source>
        <strain evidence="10">JCM 11219</strain>
    </source>
</reference>
<feature type="domain" description="ABC transmembrane type-1" evidence="8">
    <location>
        <begin position="72"/>
        <end position="285"/>
    </location>
</feature>
<dbReference type="SUPFAM" id="SSF161098">
    <property type="entry name" value="MetI-like"/>
    <property type="match status" value="1"/>
</dbReference>
<reference evidence="10" key="2">
    <citation type="submission" date="2020-09" db="EMBL/GenBank/DDBJ databases">
        <authorList>
            <person name="Sun Q."/>
            <person name="Ohkuma M."/>
        </authorList>
    </citation>
    <scope>NUCLEOTIDE SEQUENCE</scope>
    <source>
        <strain evidence="10">JCM 11219</strain>
    </source>
</reference>
<dbReference type="InterPro" id="IPR000515">
    <property type="entry name" value="MetI-like"/>
</dbReference>
<dbReference type="CDD" id="cd06261">
    <property type="entry name" value="TM_PBP2"/>
    <property type="match status" value="1"/>
</dbReference>
<comment type="subcellular location">
    <subcellularLocation>
        <location evidence="1 7">Cell membrane</location>
        <topology evidence="1 7">Multi-pass membrane protein</topology>
    </subcellularLocation>
</comment>
<keyword evidence="12" id="KW-1185">Reference proteome</keyword>
<evidence type="ECO:0000256" key="2">
    <source>
        <dbReference type="ARBA" id="ARBA00022448"/>
    </source>
</evidence>
<keyword evidence="4 7" id="KW-0812">Transmembrane</keyword>
<dbReference type="Pfam" id="PF00528">
    <property type="entry name" value="BPD_transp_1"/>
    <property type="match status" value="1"/>
</dbReference>
<evidence type="ECO:0000313" key="12">
    <source>
        <dbReference type="Proteomes" id="UP001060771"/>
    </source>
</evidence>
<keyword evidence="3" id="KW-1003">Cell membrane</keyword>
<dbReference type="AlphaFoldDB" id="A0A830E5N7"/>
<feature type="transmembrane region" description="Helical" evidence="7">
    <location>
        <begin position="150"/>
        <end position="170"/>
    </location>
</feature>
<dbReference type="PROSITE" id="PS50928">
    <property type="entry name" value="ABC_TM1"/>
    <property type="match status" value="1"/>
</dbReference>
<evidence type="ECO:0000256" key="1">
    <source>
        <dbReference type="ARBA" id="ARBA00004651"/>
    </source>
</evidence>
<dbReference type="GO" id="GO:0055085">
    <property type="term" value="P:transmembrane transport"/>
    <property type="evidence" value="ECO:0007669"/>
    <property type="project" value="InterPro"/>
</dbReference>
<protein>
    <submittedName>
        <fullName evidence="10">Sugar ABC transporter permease</fullName>
    </submittedName>
</protein>
<evidence type="ECO:0000256" key="5">
    <source>
        <dbReference type="ARBA" id="ARBA00022989"/>
    </source>
</evidence>
<reference evidence="12" key="3">
    <citation type="submission" date="2022-09" db="EMBL/GenBank/DDBJ databases">
        <title>Complete genome sequence of Vulcanisaeta souniana.</title>
        <authorList>
            <person name="Kato S."/>
            <person name="Itoh T."/>
            <person name="Ohkuma M."/>
        </authorList>
    </citation>
    <scope>NUCLEOTIDE SEQUENCE [LARGE SCALE GENOMIC DNA]</scope>
    <source>
        <strain evidence="12">JCM 11219</strain>
    </source>
</reference>
<accession>A0A830E5N7</accession>
<dbReference type="InterPro" id="IPR035906">
    <property type="entry name" value="MetI-like_sf"/>
</dbReference>
<dbReference type="Proteomes" id="UP001060771">
    <property type="component" value="Chromosome"/>
</dbReference>
<sequence>MDPLQKLDRIFIQYLYLLPIIAIALFLFLYPVAYAVYISFTNFNLYHLFHYTFVGLKIYEQLLTSNTFYTLLLNTVIWTVGSLIPMVLVGFILALILNQRDIKGRNAFFTLLLVPWAFPAYISLVIWYGMWNYEYGIVNKFLGLLGIPPINWLTFTNTAWAALILTNLWLSFPYYTAVFLSSLQSIPIELYDIAVVDGANAWHKFRYITLPLMRSAIAFVSVGGFVFTWNNFYPIYILTSGGPGISTDILIVYTYQEAFSYGYYNIAAAYSVISTIILAIMAILMLRVGRVLEAIT</sequence>
<feature type="transmembrane region" description="Helical" evidence="7">
    <location>
        <begin position="235"/>
        <end position="255"/>
    </location>
</feature>
<feature type="transmembrane region" description="Helical" evidence="7">
    <location>
        <begin position="109"/>
        <end position="130"/>
    </location>
</feature>
<evidence type="ECO:0000256" key="6">
    <source>
        <dbReference type="ARBA" id="ARBA00023136"/>
    </source>
</evidence>
<reference evidence="9" key="4">
    <citation type="journal article" date="2023" name="Microbiol. Resour. Announc.">
        <title>Complete Genome Sequence of Vulcanisaeta souniana Strain IC-059, a Hyperthermophilic Archaeon Isolated from Hot Spring Water in Japan.</title>
        <authorList>
            <person name="Kato S."/>
            <person name="Itoh T."/>
            <person name="Wu L."/>
            <person name="Ma J."/>
            <person name="Ohkuma M."/>
        </authorList>
    </citation>
    <scope>NUCLEOTIDE SEQUENCE</scope>
    <source>
        <strain evidence="9">JCM 11219</strain>
    </source>
</reference>
<feature type="transmembrane region" description="Helical" evidence="7">
    <location>
        <begin position="267"/>
        <end position="286"/>
    </location>
</feature>
<dbReference type="PANTHER" id="PTHR43227">
    <property type="entry name" value="BLL4140 PROTEIN"/>
    <property type="match status" value="1"/>
</dbReference>
<dbReference type="Gene3D" id="1.10.3720.10">
    <property type="entry name" value="MetI-like"/>
    <property type="match status" value="1"/>
</dbReference>
<dbReference type="InterPro" id="IPR050809">
    <property type="entry name" value="UgpAE/MalFG_permease"/>
</dbReference>
<keyword evidence="5 7" id="KW-1133">Transmembrane helix</keyword>
<evidence type="ECO:0000313" key="11">
    <source>
        <dbReference type="Proteomes" id="UP000657075"/>
    </source>
</evidence>
<evidence type="ECO:0000256" key="3">
    <source>
        <dbReference type="ARBA" id="ARBA00022475"/>
    </source>
</evidence>
<feature type="transmembrane region" description="Helical" evidence="7">
    <location>
        <begin position="76"/>
        <end position="97"/>
    </location>
</feature>
<proteinExistence type="inferred from homology"/>
<dbReference type="EMBL" id="AP026830">
    <property type="protein sequence ID" value="BDR91227.1"/>
    <property type="molecule type" value="Genomic_DNA"/>
</dbReference>
<dbReference type="GO" id="GO:0005886">
    <property type="term" value="C:plasma membrane"/>
    <property type="evidence" value="ECO:0007669"/>
    <property type="project" value="UniProtKB-SubCell"/>
</dbReference>
<dbReference type="EMBL" id="BMNM01000012">
    <property type="protein sequence ID" value="GGI85277.1"/>
    <property type="molecule type" value="Genomic_DNA"/>
</dbReference>
<feature type="transmembrane region" description="Helical" evidence="7">
    <location>
        <begin position="14"/>
        <end position="40"/>
    </location>
</feature>
<evidence type="ECO:0000256" key="4">
    <source>
        <dbReference type="ARBA" id="ARBA00022692"/>
    </source>
</evidence>
<dbReference type="OrthoDB" id="45815at2157"/>
<evidence type="ECO:0000259" key="8">
    <source>
        <dbReference type="PROSITE" id="PS50928"/>
    </source>
</evidence>
<evidence type="ECO:0000313" key="9">
    <source>
        <dbReference type="EMBL" id="BDR91227.1"/>
    </source>
</evidence>
<feature type="transmembrane region" description="Helical" evidence="7">
    <location>
        <begin position="212"/>
        <end position="229"/>
    </location>
</feature>
<dbReference type="PANTHER" id="PTHR43227:SF7">
    <property type="entry name" value="ARABINOOLIGOSACCHARIDES TRANSPORT SYSTEM PERMEASE PROTEIN ARAP"/>
    <property type="match status" value="1"/>
</dbReference>
<name>A0A830E5N7_9CREN</name>
<evidence type="ECO:0000256" key="7">
    <source>
        <dbReference type="RuleBase" id="RU363032"/>
    </source>
</evidence>
<organism evidence="10 11">
    <name type="scientific">Vulcanisaeta souniana JCM 11219</name>
    <dbReference type="NCBI Taxonomy" id="1293586"/>
    <lineage>
        <taxon>Archaea</taxon>
        <taxon>Thermoproteota</taxon>
        <taxon>Thermoprotei</taxon>
        <taxon>Thermoproteales</taxon>
        <taxon>Thermoproteaceae</taxon>
        <taxon>Vulcanisaeta</taxon>
    </lineage>
</organism>
<dbReference type="GeneID" id="76205872"/>
<keyword evidence="2 7" id="KW-0813">Transport</keyword>
<keyword evidence="6 7" id="KW-0472">Membrane</keyword>